<reference evidence="2 3" key="3">
    <citation type="journal article" date="2015" name="PLoS ONE">
        <title>Comparative Genomic and Phylogenomic Analyses Reveal a Conserved Core Genome Shared by Estuarine and Oceanic Cyanopodoviruses.</title>
        <authorList>
            <person name="Huang S."/>
            <person name="Zhang S."/>
            <person name="Jiao N."/>
            <person name="Chen F."/>
        </authorList>
    </citation>
    <scope>NUCLEOTIDE SEQUENCE [LARGE SCALE GENOMIC DNA]</scope>
</reference>
<dbReference type="EMBL" id="KC310805">
    <property type="protein sequence ID" value="AGK86684.1"/>
    <property type="molecule type" value="Genomic_DNA"/>
</dbReference>
<dbReference type="Proteomes" id="UP000030042">
    <property type="component" value="Segment"/>
</dbReference>
<protein>
    <submittedName>
        <fullName evidence="1">Uncharacterized protein</fullName>
    </submittedName>
</protein>
<evidence type="ECO:0000313" key="2">
    <source>
        <dbReference type="EMBL" id="AGK86684.1"/>
    </source>
</evidence>
<name>G8EYF1_9CAUD</name>
<sequence length="67" mass="7542">MTYTQLRTALIECTGYDLRPVTDEDGEQGWALLDGCGDQDGDLFYDLEDVEDYITNNDQVAEYLAAL</sequence>
<dbReference type="EMBL" id="JF974300">
    <property type="protein sequence ID" value="AET72531.1"/>
    <property type="molecule type" value="Genomic_DNA"/>
</dbReference>
<reference evidence="1 4" key="1">
    <citation type="submission" date="2010-12" db="EMBL/GenBank/DDBJ databases">
        <title>The Genome Sequence of Synechococcus phage S-CBP42.</title>
        <authorList>
            <consortium name="The Broad Institute Genome Sequencing Platform"/>
            <person name="Henn M.R."/>
            <person name="Chen F."/>
            <person name="Wang K."/>
            <person name="Levin J."/>
            <person name="Malboeuf C."/>
            <person name="Casali M."/>
            <person name="Russ C."/>
            <person name="Lennon N."/>
            <person name="Chapman S.B."/>
            <person name="Erlich R."/>
            <person name="Young S.K."/>
            <person name="Yandava C."/>
            <person name="Zeng Q."/>
            <person name="Alvarado L."/>
            <person name="Anderson S."/>
            <person name="Berlin A."/>
            <person name="Chen Z."/>
            <person name="Freedman E."/>
            <person name="Gellesch M."/>
            <person name="Goldberg J."/>
            <person name="Green L."/>
            <person name="Griggs A."/>
            <person name="Gujja S."/>
            <person name="Heilman E.R."/>
            <person name="Heiman D."/>
            <person name="Hollinger A."/>
            <person name="Howarth C."/>
            <person name="Larson L."/>
            <person name="Mehta T."/>
            <person name="Pearson M."/>
            <person name="Roberts A."/>
            <person name="Ryan E."/>
            <person name="Saif S."/>
            <person name="Shea T."/>
            <person name="Shenoy N."/>
            <person name="Sisk P."/>
            <person name="Stolte C."/>
            <person name="Sykes S."/>
            <person name="White J."/>
            <person name="Haas B."/>
            <person name="Nusbaum C."/>
            <person name="Birren B."/>
        </authorList>
    </citation>
    <scope>NUCLEOTIDE SEQUENCE [LARGE SCALE GENOMIC DNA]</scope>
</reference>
<gene>
    <name evidence="2" type="ORF">S-CBP42_0033</name>
    <name evidence="1" type="ORF">SXGG_00034</name>
</gene>
<proteinExistence type="predicted"/>
<dbReference type="Proteomes" id="UP000297398">
    <property type="component" value="Segment"/>
</dbReference>
<evidence type="ECO:0000313" key="3">
    <source>
        <dbReference type="Proteomes" id="UP000030042"/>
    </source>
</evidence>
<dbReference type="GeneID" id="26646390"/>
<evidence type="ECO:0000313" key="4">
    <source>
        <dbReference type="Proteomes" id="UP000297398"/>
    </source>
</evidence>
<accession>G8EYF1</accession>
<reference evidence="3" key="2">
    <citation type="submission" date="2012-12" db="EMBL/GenBank/DDBJ databases">
        <title>Genomics of marine cyanopodoviruses.</title>
        <authorList>
            <person name="Huang S."/>
            <person name="Chen F."/>
        </authorList>
    </citation>
    <scope>NUCLEOTIDE SEQUENCE [LARGE SCALE GENOMIC DNA]</scope>
</reference>
<dbReference type="KEGG" id="vg:26646390"/>
<evidence type="ECO:0000313" key="1">
    <source>
        <dbReference type="EMBL" id="AET72531.1"/>
    </source>
</evidence>
<dbReference type="RefSeq" id="YP_009220217.1">
    <property type="nucleotide sequence ID" value="NC_029031.1"/>
</dbReference>
<keyword evidence="3" id="KW-1185">Reference proteome</keyword>
<dbReference type="OrthoDB" id="40831at10239"/>
<organism evidence="1 4">
    <name type="scientific">Synechococcus phage S-CBP42</name>
    <dbReference type="NCBI Taxonomy" id="461711"/>
    <lineage>
        <taxon>Viruses</taxon>
        <taxon>Duplodnaviria</taxon>
        <taxon>Heunggongvirae</taxon>
        <taxon>Uroviricota</taxon>
        <taxon>Caudoviricetes</taxon>
        <taxon>Autographivirales</taxon>
        <taxon>Aegirvirus</taxon>
        <taxon>Aegirvirus SCBP42</taxon>
    </lineage>
</organism>